<gene>
    <name evidence="2" type="ORF">MNBD_GAMMA07-1918</name>
</gene>
<dbReference type="InterPro" id="IPR001763">
    <property type="entry name" value="Rhodanese-like_dom"/>
</dbReference>
<proteinExistence type="predicted"/>
<dbReference type="CDD" id="cd00158">
    <property type="entry name" value="RHOD"/>
    <property type="match status" value="2"/>
</dbReference>
<sequence length="276" mass="31873">MFTHTRLIGLLVALLMVLAMPTQADEETPFPGRAKYPNTPYITTEQLFDEYEQIIIIDSRSSFEYQTLKISSALNIPLSSQTADYVIRLQQLRNKHPYKKIVFYCNGHSCYKSYKATLKAKMIAKLDNIFAYDAGVFDWARAHPEKATLLGQSPVNLNDLISSENLKKHILPSLKFIKQATDKTIIVDVRSRDQREGFYVFSGFEKKIPLSDKEGLKKIIRLAKKQNKALYIYDAVGKQVRWLQYFLEKHNAKDYYFMKGGALAYYDIPMNDLLDN</sequence>
<dbReference type="Gene3D" id="3.40.250.10">
    <property type="entry name" value="Rhodanese-like domain"/>
    <property type="match status" value="2"/>
</dbReference>
<evidence type="ECO:0000259" key="1">
    <source>
        <dbReference type="PROSITE" id="PS50206"/>
    </source>
</evidence>
<reference evidence="2" key="1">
    <citation type="submission" date="2018-06" db="EMBL/GenBank/DDBJ databases">
        <authorList>
            <person name="Zhirakovskaya E."/>
        </authorList>
    </citation>
    <scope>NUCLEOTIDE SEQUENCE</scope>
</reference>
<accession>A0A3B0X7X5</accession>
<dbReference type="Pfam" id="PF00581">
    <property type="entry name" value="Rhodanese"/>
    <property type="match status" value="1"/>
</dbReference>
<dbReference type="AlphaFoldDB" id="A0A3B0X7X5"/>
<dbReference type="PROSITE" id="PS50206">
    <property type="entry name" value="RHODANESE_3"/>
    <property type="match status" value="1"/>
</dbReference>
<dbReference type="SMART" id="SM00450">
    <property type="entry name" value="RHOD"/>
    <property type="match status" value="2"/>
</dbReference>
<evidence type="ECO:0000313" key="2">
    <source>
        <dbReference type="EMBL" id="VAW52866.1"/>
    </source>
</evidence>
<keyword evidence="2" id="KW-0808">Transferase</keyword>
<protein>
    <submittedName>
        <fullName evidence="2">Predicted sulfurtransferase</fullName>
    </submittedName>
</protein>
<name>A0A3B0X7X5_9ZZZZ</name>
<dbReference type="InterPro" id="IPR036873">
    <property type="entry name" value="Rhodanese-like_dom_sf"/>
</dbReference>
<organism evidence="2">
    <name type="scientific">hydrothermal vent metagenome</name>
    <dbReference type="NCBI Taxonomy" id="652676"/>
    <lineage>
        <taxon>unclassified sequences</taxon>
        <taxon>metagenomes</taxon>
        <taxon>ecological metagenomes</taxon>
    </lineage>
</organism>
<dbReference type="EMBL" id="UOFF01000009">
    <property type="protein sequence ID" value="VAW52866.1"/>
    <property type="molecule type" value="Genomic_DNA"/>
</dbReference>
<dbReference type="SUPFAM" id="SSF52821">
    <property type="entry name" value="Rhodanese/Cell cycle control phosphatase"/>
    <property type="match status" value="2"/>
</dbReference>
<feature type="domain" description="Rhodanese" evidence="1">
    <location>
        <begin position="50"/>
        <end position="148"/>
    </location>
</feature>
<dbReference type="GO" id="GO:0016740">
    <property type="term" value="F:transferase activity"/>
    <property type="evidence" value="ECO:0007669"/>
    <property type="project" value="UniProtKB-KW"/>
</dbReference>